<protein>
    <recommendedName>
        <fullName evidence="3">DUF1844 domain-containing protein</fullName>
    </recommendedName>
</protein>
<gene>
    <name evidence="1" type="ORF">HBH26_17760</name>
</gene>
<evidence type="ECO:0008006" key="3">
    <source>
        <dbReference type="Google" id="ProtNLM"/>
    </source>
</evidence>
<dbReference type="RefSeq" id="WP_168135983.1">
    <property type="nucleotide sequence ID" value="NZ_JAAVJH010000018.1"/>
</dbReference>
<dbReference type="Proteomes" id="UP000732399">
    <property type="component" value="Unassembled WGS sequence"/>
</dbReference>
<evidence type="ECO:0000313" key="2">
    <source>
        <dbReference type="Proteomes" id="UP000732399"/>
    </source>
</evidence>
<name>A0ABX1CR48_9SPHN</name>
<proteinExistence type="predicted"/>
<reference evidence="1 2" key="1">
    <citation type="submission" date="2020-03" db="EMBL/GenBank/DDBJ databases">
        <authorList>
            <person name="Wang L."/>
            <person name="He N."/>
            <person name="Li Y."/>
            <person name="Fang Y."/>
            <person name="Zhang F."/>
        </authorList>
    </citation>
    <scope>NUCLEOTIDE SEQUENCE [LARGE SCALE GENOMIC DNA]</scope>
    <source>
        <strain evidence="1 2">36D10-4-7</strain>
    </source>
</reference>
<accession>A0ABX1CR48</accession>
<organism evidence="1 2">
    <name type="scientific">Sphingomonas corticis</name>
    <dbReference type="NCBI Taxonomy" id="2722791"/>
    <lineage>
        <taxon>Bacteria</taxon>
        <taxon>Pseudomonadati</taxon>
        <taxon>Pseudomonadota</taxon>
        <taxon>Alphaproteobacteria</taxon>
        <taxon>Sphingomonadales</taxon>
        <taxon>Sphingomonadaceae</taxon>
        <taxon>Sphingomonas</taxon>
    </lineage>
</organism>
<comment type="caution">
    <text evidence="1">The sequence shown here is derived from an EMBL/GenBank/DDBJ whole genome shotgun (WGS) entry which is preliminary data.</text>
</comment>
<keyword evidence="2" id="KW-1185">Reference proteome</keyword>
<sequence length="92" mass="9581">MGELIEGVTDANRLLLAASSAAAAALVDMVEVAREGTDTAAGLRHREAAENAADALQSILSIELTDEKMDPDRREAVGQLLAATSRFLEGSA</sequence>
<evidence type="ECO:0000313" key="1">
    <source>
        <dbReference type="EMBL" id="NJR80427.1"/>
    </source>
</evidence>
<dbReference type="EMBL" id="JAAVJH010000018">
    <property type="protein sequence ID" value="NJR80427.1"/>
    <property type="molecule type" value="Genomic_DNA"/>
</dbReference>